<evidence type="ECO:0000313" key="2">
    <source>
        <dbReference type="Proteomes" id="UP000070376"/>
    </source>
</evidence>
<organism evidence="1 2">
    <name type="scientific">Heyndrickxia coagulans</name>
    <name type="common">Weizmannia coagulans</name>
    <dbReference type="NCBI Taxonomy" id="1398"/>
    <lineage>
        <taxon>Bacteria</taxon>
        <taxon>Bacillati</taxon>
        <taxon>Bacillota</taxon>
        <taxon>Bacilli</taxon>
        <taxon>Bacillales</taxon>
        <taxon>Bacillaceae</taxon>
        <taxon>Heyndrickxia</taxon>
    </lineage>
</organism>
<dbReference type="AlphaFoldDB" id="A0A133KLD3"/>
<name>A0A133KLD3_HEYCO</name>
<evidence type="ECO:0000313" key="1">
    <source>
        <dbReference type="EMBL" id="KWZ80332.1"/>
    </source>
</evidence>
<sequence length="80" mass="9787">MYFISAQTPLLQIPKIPYHTIYHTLFFFLFQSFNPTRLCRKECARKIERTKRKDKKQNVCRVQFSYNGKKKRRGRREKDG</sequence>
<dbReference type="EMBL" id="LRPN01000093">
    <property type="protein sequence ID" value="KWZ80332.1"/>
    <property type="molecule type" value="Genomic_DNA"/>
</dbReference>
<comment type="caution">
    <text evidence="1">The sequence shown here is derived from an EMBL/GenBank/DDBJ whole genome shotgun (WGS) entry which is preliminary data.</text>
</comment>
<dbReference type="Proteomes" id="UP000070376">
    <property type="component" value="Unassembled WGS sequence"/>
</dbReference>
<gene>
    <name evidence="1" type="ORF">HMPREF3213_02318</name>
</gene>
<accession>A0A133KLD3</accession>
<reference evidence="2" key="1">
    <citation type="submission" date="2016-01" db="EMBL/GenBank/DDBJ databases">
        <authorList>
            <person name="Mitreva M."/>
            <person name="Pepin K.H."/>
            <person name="Mihindukulasuriya K.A."/>
            <person name="Fulton R."/>
            <person name="Fronick C."/>
            <person name="O'Laughlin M."/>
            <person name="Miner T."/>
            <person name="Herter B."/>
            <person name="Rosa B.A."/>
            <person name="Cordes M."/>
            <person name="Tomlinson C."/>
            <person name="Wollam A."/>
            <person name="Palsikar V.B."/>
            <person name="Mardis E.R."/>
            <person name="Wilson R.K."/>
        </authorList>
    </citation>
    <scope>NUCLEOTIDE SEQUENCE [LARGE SCALE GENOMIC DNA]</scope>
    <source>
        <strain evidence="2">GED7749B</strain>
    </source>
</reference>
<protein>
    <submittedName>
        <fullName evidence="1">Uncharacterized protein</fullName>
    </submittedName>
</protein>
<proteinExistence type="predicted"/>